<keyword evidence="2" id="KW-1185">Reference proteome</keyword>
<evidence type="ECO:0008006" key="3">
    <source>
        <dbReference type="Google" id="ProtNLM"/>
    </source>
</evidence>
<dbReference type="Gene3D" id="3.80.10.10">
    <property type="entry name" value="Ribonuclease Inhibitor"/>
    <property type="match status" value="1"/>
</dbReference>
<evidence type="ECO:0000313" key="2">
    <source>
        <dbReference type="Proteomes" id="UP001212997"/>
    </source>
</evidence>
<dbReference type="SUPFAM" id="SSF52047">
    <property type="entry name" value="RNI-like"/>
    <property type="match status" value="1"/>
</dbReference>
<sequence>MKVRRLSMLSFAGLSQEAAAEVEFKLVNALRVLRTDRNKEQKINQLPPECLATIFDILCSDFHSYKLHPEFYHFEPPYFPALFVSQVCGYWRTIALTYRRLWSFISIDHFSPSSVIRLYIERSGDSLFNITRNDTESDLSSSQSKLLREISPHFSSRLRFLDIGGERNALKIFPALFQQPLSNLRCISIQRIRSRDRAHGVLNLPFSEAPKLSHLSISGWISFPVAKLQNLTCIDLCTNLEGQGVSQASFLQIMELNPKLEVLTLQRWTFTEPSSRRSVPAQCLRHLWLHHCGEASVAFILRSLKFSDTISISVIHNIPRNDTPNQSDLDEVLNIVETLSVTRLGLFSAYVDDSSESEAHFVFANQASVLVFQFNFSISGFSPYLAVWLRHIVSLPSLHNIQELYFGLTMTGSSSFLAARLKEWFFSLPNLNKLAVLPFDQKDGTIPEELGGLVVENGVVGWPHLSEVKIFRFPAELFGYLATDPPRYDLDGPPSWWEGFIMVIKDRESRGYPLSRITVDEDLKPPDDLSTLHLITVPIECFDWYSNTAILMPLPPYRINFYHARWETRWLTIPHPFFNSL</sequence>
<reference evidence="1" key="1">
    <citation type="submission" date="2022-07" db="EMBL/GenBank/DDBJ databases">
        <title>Genome Sequence of Physisporinus lineatus.</title>
        <authorList>
            <person name="Buettner E."/>
        </authorList>
    </citation>
    <scope>NUCLEOTIDE SEQUENCE</scope>
    <source>
        <strain evidence="1">VT162</strain>
    </source>
</reference>
<proteinExistence type="predicted"/>
<name>A0AAD5UXX2_9APHY</name>
<dbReference type="Proteomes" id="UP001212997">
    <property type="component" value="Unassembled WGS sequence"/>
</dbReference>
<evidence type="ECO:0000313" key="1">
    <source>
        <dbReference type="EMBL" id="KAJ3480759.1"/>
    </source>
</evidence>
<accession>A0AAD5UXX2</accession>
<comment type="caution">
    <text evidence="1">The sequence shown here is derived from an EMBL/GenBank/DDBJ whole genome shotgun (WGS) entry which is preliminary data.</text>
</comment>
<dbReference type="Gene3D" id="1.20.1280.50">
    <property type="match status" value="1"/>
</dbReference>
<gene>
    <name evidence="1" type="ORF">NLI96_g8130</name>
</gene>
<dbReference type="InterPro" id="IPR032675">
    <property type="entry name" value="LRR_dom_sf"/>
</dbReference>
<protein>
    <recommendedName>
        <fullName evidence="3">F-box domain-containing protein</fullName>
    </recommendedName>
</protein>
<dbReference type="EMBL" id="JANAWD010000357">
    <property type="protein sequence ID" value="KAJ3480759.1"/>
    <property type="molecule type" value="Genomic_DNA"/>
</dbReference>
<dbReference type="AlphaFoldDB" id="A0AAD5UXX2"/>
<organism evidence="1 2">
    <name type="scientific">Meripilus lineatus</name>
    <dbReference type="NCBI Taxonomy" id="2056292"/>
    <lineage>
        <taxon>Eukaryota</taxon>
        <taxon>Fungi</taxon>
        <taxon>Dikarya</taxon>
        <taxon>Basidiomycota</taxon>
        <taxon>Agaricomycotina</taxon>
        <taxon>Agaricomycetes</taxon>
        <taxon>Polyporales</taxon>
        <taxon>Meripilaceae</taxon>
        <taxon>Meripilus</taxon>
    </lineage>
</organism>